<evidence type="ECO:0000313" key="2">
    <source>
        <dbReference type="EMBL" id="CBY00534.1"/>
    </source>
</evidence>
<evidence type="ECO:0000256" key="1">
    <source>
        <dbReference type="SAM" id="MobiDB-lite"/>
    </source>
</evidence>
<dbReference type="Proteomes" id="UP000002668">
    <property type="component" value="Genome"/>
</dbReference>
<evidence type="ECO:0000313" key="3">
    <source>
        <dbReference type="Proteomes" id="UP000002668"/>
    </source>
</evidence>
<keyword evidence="3" id="KW-1185">Reference proteome</keyword>
<feature type="region of interest" description="Disordered" evidence="1">
    <location>
        <begin position="163"/>
        <end position="187"/>
    </location>
</feature>
<dbReference type="VEuPathDB" id="FungiDB:LEMA_P016640.1"/>
<name>E5AA43_LEPMJ</name>
<organism evidence="3">
    <name type="scientific">Leptosphaeria maculans (strain JN3 / isolate v23.1.3 / race Av1-4-5-6-7-8)</name>
    <name type="common">Blackleg fungus</name>
    <name type="synonym">Phoma lingam</name>
    <dbReference type="NCBI Taxonomy" id="985895"/>
    <lineage>
        <taxon>Eukaryota</taxon>
        <taxon>Fungi</taxon>
        <taxon>Dikarya</taxon>
        <taxon>Ascomycota</taxon>
        <taxon>Pezizomycotina</taxon>
        <taxon>Dothideomycetes</taxon>
        <taxon>Pleosporomycetidae</taxon>
        <taxon>Pleosporales</taxon>
        <taxon>Pleosporineae</taxon>
        <taxon>Leptosphaeriaceae</taxon>
        <taxon>Plenodomus</taxon>
        <taxon>Plenodomus lingam/Leptosphaeria maculans species complex</taxon>
    </lineage>
</organism>
<accession>E5AA43</accession>
<sequence length="257" mass="29963">MGVTIVMNHIKSDQPQRHIRSLYIPSYHPVAKHMAHIAYTSTRRQRRHLDEALYNAFTTAEFRDGEWLRHDPRTTYHDLSRYRYMLLPPRTRDELDRMPEPFSLRTRTLYHPVIHSSTDLLVCQARLQSCMRIHRIMPYIHVPPNLKSHVWVVRRSSILHLAQHDPFPGSPQPSPKPPPTSNINIQSPHPISAHVIKREKRQETAQHLRASSSSATSRTRVLSLPLEQRRPKSAGAYVVLTDQFLQTTQGLERARKR</sequence>
<feature type="compositionally biased region" description="Pro residues" evidence="1">
    <location>
        <begin position="168"/>
        <end position="180"/>
    </location>
</feature>
<dbReference type="InParanoid" id="E5AA43"/>
<dbReference type="HOGENOM" id="CLU_1082094_0_0_1"/>
<feature type="compositionally biased region" description="Low complexity" evidence="1">
    <location>
        <begin position="208"/>
        <end position="224"/>
    </location>
</feature>
<feature type="region of interest" description="Disordered" evidence="1">
    <location>
        <begin position="199"/>
        <end position="227"/>
    </location>
</feature>
<dbReference type="AlphaFoldDB" id="E5AA43"/>
<gene>
    <name evidence="2" type="ORF">LEMA_P016640.1</name>
</gene>
<dbReference type="EMBL" id="FP929138">
    <property type="protein sequence ID" value="CBY00534.1"/>
    <property type="molecule type" value="Genomic_DNA"/>
</dbReference>
<proteinExistence type="predicted"/>
<reference evidence="3" key="1">
    <citation type="journal article" date="2011" name="Nat. Commun.">
        <title>Effector diversification within compartments of the Leptosphaeria maculans genome affected by Repeat-Induced Point mutations.</title>
        <authorList>
            <person name="Rouxel T."/>
            <person name="Grandaubert J."/>
            <person name="Hane J.K."/>
            <person name="Hoede C."/>
            <person name="van de Wouw A.P."/>
            <person name="Couloux A."/>
            <person name="Dominguez V."/>
            <person name="Anthouard V."/>
            <person name="Bally P."/>
            <person name="Bourras S."/>
            <person name="Cozijnsen A.J."/>
            <person name="Ciuffetti L.M."/>
            <person name="Degrave A."/>
            <person name="Dilmaghani A."/>
            <person name="Duret L."/>
            <person name="Fudal I."/>
            <person name="Goodwin S.B."/>
            <person name="Gout L."/>
            <person name="Glaser N."/>
            <person name="Linglin J."/>
            <person name="Kema G.H.J."/>
            <person name="Lapalu N."/>
            <person name="Lawrence C.B."/>
            <person name="May K."/>
            <person name="Meyer M."/>
            <person name="Ollivier B."/>
            <person name="Poulain J."/>
            <person name="Schoch C.L."/>
            <person name="Simon A."/>
            <person name="Spatafora J.W."/>
            <person name="Stachowiak A."/>
            <person name="Turgeon B.G."/>
            <person name="Tyler B.M."/>
            <person name="Vincent D."/>
            <person name="Weissenbach J."/>
            <person name="Amselem J."/>
            <person name="Quesneville H."/>
            <person name="Oliver R.P."/>
            <person name="Wincker P."/>
            <person name="Balesdent M.-H."/>
            <person name="Howlett B.J."/>
        </authorList>
    </citation>
    <scope>NUCLEOTIDE SEQUENCE [LARGE SCALE GENOMIC DNA]</scope>
    <source>
        <strain evidence="3">JN3 / isolate v23.1.3 / race Av1-4-5-6-7-8</strain>
    </source>
</reference>
<protein>
    <submittedName>
        <fullName evidence="2">Predicted protein</fullName>
    </submittedName>
</protein>